<proteinExistence type="predicted"/>
<sequence>MEHIKRFLTGFALLSFCFGAAFGLAWLLEYHAIYFLSVLGLVLTYGVGFVVRKII</sequence>
<keyword evidence="1" id="KW-0472">Membrane</keyword>
<accession>A0A0F9RJM2</accession>
<evidence type="ECO:0000256" key="1">
    <source>
        <dbReference type="SAM" id="Phobius"/>
    </source>
</evidence>
<comment type="caution">
    <text evidence="2">The sequence shown here is derived from an EMBL/GenBank/DDBJ whole genome shotgun (WGS) entry which is preliminary data.</text>
</comment>
<feature type="transmembrane region" description="Helical" evidence="1">
    <location>
        <begin position="33"/>
        <end position="51"/>
    </location>
</feature>
<dbReference type="AlphaFoldDB" id="A0A0F9RJM2"/>
<keyword evidence="1" id="KW-1133">Transmembrane helix</keyword>
<protein>
    <submittedName>
        <fullName evidence="2">Uncharacterized protein</fullName>
    </submittedName>
</protein>
<name>A0A0F9RJM2_9ZZZZ</name>
<gene>
    <name evidence="2" type="ORF">LCGC14_0887120</name>
</gene>
<dbReference type="EMBL" id="LAZR01002821">
    <property type="protein sequence ID" value="KKN25186.1"/>
    <property type="molecule type" value="Genomic_DNA"/>
</dbReference>
<keyword evidence="1" id="KW-0812">Transmembrane</keyword>
<evidence type="ECO:0000313" key="2">
    <source>
        <dbReference type="EMBL" id="KKN25186.1"/>
    </source>
</evidence>
<organism evidence="2">
    <name type="scientific">marine sediment metagenome</name>
    <dbReference type="NCBI Taxonomy" id="412755"/>
    <lineage>
        <taxon>unclassified sequences</taxon>
        <taxon>metagenomes</taxon>
        <taxon>ecological metagenomes</taxon>
    </lineage>
</organism>
<reference evidence="2" key="1">
    <citation type="journal article" date="2015" name="Nature">
        <title>Complex archaea that bridge the gap between prokaryotes and eukaryotes.</title>
        <authorList>
            <person name="Spang A."/>
            <person name="Saw J.H."/>
            <person name="Jorgensen S.L."/>
            <person name="Zaremba-Niedzwiedzka K."/>
            <person name="Martijn J."/>
            <person name="Lind A.E."/>
            <person name="van Eijk R."/>
            <person name="Schleper C."/>
            <person name="Guy L."/>
            <person name="Ettema T.J."/>
        </authorList>
    </citation>
    <scope>NUCLEOTIDE SEQUENCE</scope>
</reference>